<name>A0ABW9G989_9GAMM</name>
<evidence type="ECO:0000313" key="5">
    <source>
        <dbReference type="EMBL" id="MFM2485286.1"/>
    </source>
</evidence>
<dbReference type="EMBL" id="JBEQCT010000003">
    <property type="protein sequence ID" value="MFM2485286.1"/>
    <property type="molecule type" value="Genomic_DNA"/>
</dbReference>
<reference evidence="5 6" key="1">
    <citation type="journal article" date="2013" name="Int. J. Syst. Evol. Microbiol.">
        <title>Celerinatantimonas yamalensis sp. nov., a cold-adapted diazotrophic bacterium from a cold permafrost brine.</title>
        <authorList>
            <person name="Shcherbakova V."/>
            <person name="Chuvilskaya N."/>
            <person name="Rivkina E."/>
            <person name="Demidov N."/>
            <person name="Uchaeva V."/>
            <person name="Suetin S."/>
            <person name="Suzina N."/>
            <person name="Gilichinsky D."/>
        </authorList>
    </citation>
    <scope>NUCLEOTIDE SEQUENCE [LARGE SCALE GENOMIC DNA]</scope>
    <source>
        <strain evidence="5 6">C7</strain>
    </source>
</reference>
<dbReference type="InterPro" id="IPR007431">
    <property type="entry name" value="ACP_PD"/>
</dbReference>
<keyword evidence="4" id="KW-0276">Fatty acid metabolism</keyword>
<evidence type="ECO:0000256" key="4">
    <source>
        <dbReference type="ARBA" id="ARBA00023160"/>
    </source>
</evidence>
<comment type="caution">
    <text evidence="5">The sequence shown here is derived from an EMBL/GenBank/DDBJ whole genome shotgun (WGS) entry which is preliminary data.</text>
</comment>
<evidence type="ECO:0000256" key="1">
    <source>
        <dbReference type="ARBA" id="ARBA00022516"/>
    </source>
</evidence>
<evidence type="ECO:0000256" key="3">
    <source>
        <dbReference type="ARBA" id="ARBA00023098"/>
    </source>
</evidence>
<dbReference type="RefSeq" id="WP_408623497.1">
    <property type="nucleotide sequence ID" value="NZ_JBEQCT010000003.1"/>
</dbReference>
<keyword evidence="1" id="KW-0444">Lipid biosynthesis</keyword>
<sequence length="208" mass="24020">MNYLGHFYLAAQTKTSFVGALLGDFVKGHAWQSHTQSEQIGILLHRQLDSWIDQWVIDEQLTALFPGEQRRYAPIALDLYWDYQLACSWPTCSSLSLSEFSQSVYLQLTQSPLPHSAAHVAHQMIEYDWLNRYEKRVFIQNALAHISQRIRRPMPVAALCCSLQTHHDHLSQKFTQLIDALHHYAPLWHTAARHSVQAVQSRPSFDDN</sequence>
<dbReference type="Proteomes" id="UP001629953">
    <property type="component" value="Unassembled WGS sequence"/>
</dbReference>
<keyword evidence="3" id="KW-0443">Lipid metabolism</keyword>
<dbReference type="PANTHER" id="PTHR38764:SF1">
    <property type="entry name" value="ACYL CARRIER PROTEIN PHOSPHODIESTERASE"/>
    <property type="match status" value="1"/>
</dbReference>
<gene>
    <name evidence="5" type="ORF">ABUE30_09460</name>
</gene>
<keyword evidence="4" id="KW-0275">Fatty acid biosynthesis</keyword>
<protein>
    <submittedName>
        <fullName evidence="5">ACP phosphodiesterase</fullName>
    </submittedName>
</protein>
<proteinExistence type="predicted"/>
<organism evidence="5 6">
    <name type="scientific">Celerinatantimonas yamalensis</name>
    <dbReference type="NCBI Taxonomy" id="559956"/>
    <lineage>
        <taxon>Bacteria</taxon>
        <taxon>Pseudomonadati</taxon>
        <taxon>Pseudomonadota</taxon>
        <taxon>Gammaproteobacteria</taxon>
        <taxon>Celerinatantimonadaceae</taxon>
        <taxon>Celerinatantimonas</taxon>
    </lineage>
</organism>
<accession>A0ABW9G989</accession>
<evidence type="ECO:0000256" key="2">
    <source>
        <dbReference type="ARBA" id="ARBA00022801"/>
    </source>
</evidence>
<dbReference type="PANTHER" id="PTHR38764">
    <property type="entry name" value="ACYL CARRIER PROTEIN PHOSPHODIESTERASE"/>
    <property type="match status" value="1"/>
</dbReference>
<dbReference type="Pfam" id="PF04336">
    <property type="entry name" value="ACP_PD"/>
    <property type="match status" value="1"/>
</dbReference>
<evidence type="ECO:0000313" key="6">
    <source>
        <dbReference type="Proteomes" id="UP001629953"/>
    </source>
</evidence>
<keyword evidence="2" id="KW-0378">Hydrolase</keyword>
<keyword evidence="6" id="KW-1185">Reference proteome</keyword>